<evidence type="ECO:0000313" key="1">
    <source>
        <dbReference type="EMBL" id="KAH3700934.1"/>
    </source>
</evidence>
<dbReference type="EMBL" id="JAIWYP010000015">
    <property type="protein sequence ID" value="KAH3700934.1"/>
    <property type="molecule type" value="Genomic_DNA"/>
</dbReference>
<evidence type="ECO:0000313" key="2">
    <source>
        <dbReference type="Proteomes" id="UP000828390"/>
    </source>
</evidence>
<accession>A0A9D3YHV8</accession>
<organism evidence="1 2">
    <name type="scientific">Dreissena polymorpha</name>
    <name type="common">Zebra mussel</name>
    <name type="synonym">Mytilus polymorpha</name>
    <dbReference type="NCBI Taxonomy" id="45954"/>
    <lineage>
        <taxon>Eukaryota</taxon>
        <taxon>Metazoa</taxon>
        <taxon>Spiralia</taxon>
        <taxon>Lophotrochozoa</taxon>
        <taxon>Mollusca</taxon>
        <taxon>Bivalvia</taxon>
        <taxon>Autobranchia</taxon>
        <taxon>Heteroconchia</taxon>
        <taxon>Euheterodonta</taxon>
        <taxon>Imparidentia</taxon>
        <taxon>Neoheterodontei</taxon>
        <taxon>Myida</taxon>
        <taxon>Dreissenoidea</taxon>
        <taxon>Dreissenidae</taxon>
        <taxon>Dreissena</taxon>
    </lineage>
</organism>
<name>A0A9D3YHV8_DREPO</name>
<comment type="caution">
    <text evidence="1">The sequence shown here is derived from an EMBL/GenBank/DDBJ whole genome shotgun (WGS) entry which is preliminary data.</text>
</comment>
<reference evidence="1" key="2">
    <citation type="submission" date="2020-11" db="EMBL/GenBank/DDBJ databases">
        <authorList>
            <person name="McCartney M.A."/>
            <person name="Auch B."/>
            <person name="Kono T."/>
            <person name="Mallez S."/>
            <person name="Becker A."/>
            <person name="Gohl D.M."/>
            <person name="Silverstein K.A.T."/>
            <person name="Koren S."/>
            <person name="Bechman K.B."/>
            <person name="Herman A."/>
            <person name="Abrahante J.E."/>
            <person name="Garbe J."/>
        </authorList>
    </citation>
    <scope>NUCLEOTIDE SEQUENCE</scope>
    <source>
        <strain evidence="1">Duluth1</strain>
        <tissue evidence="1">Whole animal</tissue>
    </source>
</reference>
<gene>
    <name evidence="1" type="ORF">DPMN_075915</name>
</gene>
<proteinExistence type="predicted"/>
<dbReference type="Proteomes" id="UP000828390">
    <property type="component" value="Unassembled WGS sequence"/>
</dbReference>
<keyword evidence="2" id="KW-1185">Reference proteome</keyword>
<protein>
    <recommendedName>
        <fullName evidence="3">C2H2-type domain-containing protein</fullName>
    </recommendedName>
</protein>
<sequence>MKDPVSSLDRDTPCCSFREVVGKTLFSLRSLAPTSTQIFDGNQHQGAGSRDFFGVPPFNMDGCIHDVVCRAAKETGNAVHDRQSGSNCCYVLLIVDISIELLLCSIDRRHIDTDVERCKRTEHPVIDKSHAVCSYCRLPFPSAKDAVLHCAHEHPNEKVEPGESR</sequence>
<reference evidence="1" key="1">
    <citation type="journal article" date="2019" name="bioRxiv">
        <title>The Genome of the Zebra Mussel, Dreissena polymorpha: A Resource for Invasive Species Research.</title>
        <authorList>
            <person name="McCartney M.A."/>
            <person name="Auch B."/>
            <person name="Kono T."/>
            <person name="Mallez S."/>
            <person name="Zhang Y."/>
            <person name="Obille A."/>
            <person name="Becker A."/>
            <person name="Abrahante J.E."/>
            <person name="Garbe J."/>
            <person name="Badalamenti J.P."/>
            <person name="Herman A."/>
            <person name="Mangelson H."/>
            <person name="Liachko I."/>
            <person name="Sullivan S."/>
            <person name="Sone E.D."/>
            <person name="Koren S."/>
            <person name="Silverstein K.A.T."/>
            <person name="Beckman K.B."/>
            <person name="Gohl D.M."/>
        </authorList>
    </citation>
    <scope>NUCLEOTIDE SEQUENCE</scope>
    <source>
        <strain evidence="1">Duluth1</strain>
        <tissue evidence="1">Whole animal</tissue>
    </source>
</reference>
<evidence type="ECO:0008006" key="3">
    <source>
        <dbReference type="Google" id="ProtNLM"/>
    </source>
</evidence>
<dbReference type="AlphaFoldDB" id="A0A9D3YHV8"/>